<dbReference type="FunFam" id="1.25.40.10:FF:000031">
    <property type="entry name" value="Pentatricopeptide repeat-containing protein mitochondrial"/>
    <property type="match status" value="1"/>
</dbReference>
<dbReference type="GO" id="GO:0003723">
    <property type="term" value="F:RNA binding"/>
    <property type="evidence" value="ECO:0007669"/>
    <property type="project" value="InterPro"/>
</dbReference>
<dbReference type="InterPro" id="IPR011990">
    <property type="entry name" value="TPR-like_helical_dom_sf"/>
</dbReference>
<dbReference type="Gene3D" id="1.25.40.10">
    <property type="entry name" value="Tetratricopeptide repeat domain"/>
    <property type="match status" value="3"/>
</dbReference>
<dbReference type="Pfam" id="PF13041">
    <property type="entry name" value="PPR_2"/>
    <property type="match status" value="2"/>
</dbReference>
<dbReference type="OrthoDB" id="185373at2759"/>
<evidence type="ECO:0000256" key="1">
    <source>
        <dbReference type="ARBA" id="ARBA00022737"/>
    </source>
</evidence>
<name>A0A9D4UZR8_ADICA</name>
<feature type="repeat" description="PPR" evidence="2">
    <location>
        <begin position="89"/>
        <end position="123"/>
    </location>
</feature>
<comment type="caution">
    <text evidence="3">The sequence shown here is derived from an EMBL/GenBank/DDBJ whole genome shotgun (WGS) entry which is preliminary data.</text>
</comment>
<sequence length="327" mass="36262">MRLNKKDQLVRAVDNLFVNLSDSSKDYAEILQACVTLKGLEEGRQVYMHLTFFGNEKHTLTGNKIINMFIKCGTMIDAKDVFDRLSNPDVVSWTLIVGGYARHGLGAEAFKAFQRMKREGMSPNRVTFLCILDALDSITDMISKGRMVHSDVVDSAVDSDIMIATALVNMYKKAGSIEDACKVFHAMVTRDAILCTAMLDAFNQHGQAGEALQLFGQMVCEGIEPNEYTFTSILSVCTSLADLMEGQKVHMLIKFTDKEIGFVGAALVDMYAKCGSLNQARFTFERLGERTVTSWTALITGYAYKGHSKAALELFQLMQADGLEESF</sequence>
<feature type="repeat" description="PPR" evidence="2">
    <location>
        <begin position="291"/>
        <end position="325"/>
    </location>
</feature>
<protein>
    <recommendedName>
        <fullName evidence="5">Pentatricopeptide repeat-containing protein</fullName>
    </recommendedName>
</protein>
<dbReference type="Pfam" id="PF01535">
    <property type="entry name" value="PPR"/>
    <property type="match status" value="2"/>
</dbReference>
<reference evidence="3" key="1">
    <citation type="submission" date="2021-01" db="EMBL/GenBank/DDBJ databases">
        <title>Adiantum capillus-veneris genome.</title>
        <authorList>
            <person name="Fang Y."/>
            <person name="Liao Q."/>
        </authorList>
    </citation>
    <scope>NUCLEOTIDE SEQUENCE</scope>
    <source>
        <strain evidence="3">H3</strain>
        <tissue evidence="3">Leaf</tissue>
    </source>
</reference>
<organism evidence="3 4">
    <name type="scientific">Adiantum capillus-veneris</name>
    <name type="common">Maidenhair fern</name>
    <dbReference type="NCBI Taxonomy" id="13818"/>
    <lineage>
        <taxon>Eukaryota</taxon>
        <taxon>Viridiplantae</taxon>
        <taxon>Streptophyta</taxon>
        <taxon>Embryophyta</taxon>
        <taxon>Tracheophyta</taxon>
        <taxon>Polypodiopsida</taxon>
        <taxon>Polypodiidae</taxon>
        <taxon>Polypodiales</taxon>
        <taxon>Pteridineae</taxon>
        <taxon>Pteridaceae</taxon>
        <taxon>Vittarioideae</taxon>
        <taxon>Adiantum</taxon>
    </lineage>
</organism>
<evidence type="ECO:0000256" key="2">
    <source>
        <dbReference type="PROSITE-ProRule" id="PRU00708"/>
    </source>
</evidence>
<dbReference type="AlphaFoldDB" id="A0A9D4UZR8"/>
<gene>
    <name evidence="3" type="ORF">GOP47_0008855</name>
</gene>
<keyword evidence="1" id="KW-0677">Repeat</keyword>
<proteinExistence type="predicted"/>
<feature type="repeat" description="PPR" evidence="2">
    <location>
        <begin position="191"/>
        <end position="225"/>
    </location>
</feature>
<evidence type="ECO:0000313" key="3">
    <source>
        <dbReference type="EMBL" id="KAI5076790.1"/>
    </source>
</evidence>
<dbReference type="EMBL" id="JABFUD020000008">
    <property type="protein sequence ID" value="KAI5076790.1"/>
    <property type="molecule type" value="Genomic_DNA"/>
</dbReference>
<dbReference type="GO" id="GO:0009451">
    <property type="term" value="P:RNA modification"/>
    <property type="evidence" value="ECO:0007669"/>
    <property type="project" value="InterPro"/>
</dbReference>
<evidence type="ECO:0000313" key="4">
    <source>
        <dbReference type="Proteomes" id="UP000886520"/>
    </source>
</evidence>
<keyword evidence="4" id="KW-1185">Reference proteome</keyword>
<dbReference type="PANTHER" id="PTHR47926">
    <property type="entry name" value="PENTATRICOPEPTIDE REPEAT-CONTAINING PROTEIN"/>
    <property type="match status" value="1"/>
</dbReference>
<accession>A0A9D4UZR8</accession>
<dbReference type="PROSITE" id="PS51375">
    <property type="entry name" value="PPR"/>
    <property type="match status" value="3"/>
</dbReference>
<dbReference type="InterPro" id="IPR002885">
    <property type="entry name" value="PPR_rpt"/>
</dbReference>
<dbReference type="Proteomes" id="UP000886520">
    <property type="component" value="Chromosome 8"/>
</dbReference>
<dbReference type="NCBIfam" id="TIGR00756">
    <property type="entry name" value="PPR"/>
    <property type="match status" value="4"/>
</dbReference>
<evidence type="ECO:0008006" key="5">
    <source>
        <dbReference type="Google" id="ProtNLM"/>
    </source>
</evidence>
<dbReference type="InterPro" id="IPR046960">
    <property type="entry name" value="PPR_At4g14850-like_plant"/>
</dbReference>